<evidence type="ECO:0000259" key="2">
    <source>
        <dbReference type="Pfam" id="PF12937"/>
    </source>
</evidence>
<dbReference type="Gene3D" id="1.20.1280.50">
    <property type="match status" value="1"/>
</dbReference>
<accession>A0A6A5VL13</accession>
<keyword evidence="4" id="KW-1185">Reference proteome</keyword>
<dbReference type="InterPro" id="IPR036047">
    <property type="entry name" value="F-box-like_dom_sf"/>
</dbReference>
<dbReference type="OrthoDB" id="3767034at2759"/>
<dbReference type="EMBL" id="ML976662">
    <property type="protein sequence ID" value="KAF1977921.1"/>
    <property type="molecule type" value="Genomic_DNA"/>
</dbReference>
<dbReference type="Proteomes" id="UP000800036">
    <property type="component" value="Unassembled WGS sequence"/>
</dbReference>
<organism evidence="3 4">
    <name type="scientific">Bimuria novae-zelandiae CBS 107.79</name>
    <dbReference type="NCBI Taxonomy" id="1447943"/>
    <lineage>
        <taxon>Eukaryota</taxon>
        <taxon>Fungi</taxon>
        <taxon>Dikarya</taxon>
        <taxon>Ascomycota</taxon>
        <taxon>Pezizomycotina</taxon>
        <taxon>Dothideomycetes</taxon>
        <taxon>Pleosporomycetidae</taxon>
        <taxon>Pleosporales</taxon>
        <taxon>Massarineae</taxon>
        <taxon>Didymosphaeriaceae</taxon>
        <taxon>Bimuria</taxon>
    </lineage>
</organism>
<name>A0A6A5VL13_9PLEO</name>
<feature type="domain" description="F-box" evidence="2">
    <location>
        <begin position="6"/>
        <end position="58"/>
    </location>
</feature>
<dbReference type="InterPro" id="IPR001810">
    <property type="entry name" value="F-box_dom"/>
</dbReference>
<gene>
    <name evidence="3" type="ORF">BU23DRAFT_275977</name>
</gene>
<dbReference type="SUPFAM" id="SSF81383">
    <property type="entry name" value="F-box domain"/>
    <property type="match status" value="1"/>
</dbReference>
<dbReference type="AlphaFoldDB" id="A0A6A5VL13"/>
<evidence type="ECO:0000313" key="4">
    <source>
        <dbReference type="Proteomes" id="UP000800036"/>
    </source>
</evidence>
<evidence type="ECO:0000313" key="3">
    <source>
        <dbReference type="EMBL" id="KAF1977921.1"/>
    </source>
</evidence>
<sequence length="556" mass="63599">METCHISNLPDELLVRIVQYIPDKGTCSSQTPYLPPVADYRSVALVCRRLNRVANAVLYAQYIHDFDHRSSAPFIRTLFEQPNVAQIVRGVEEITIRDRKRRSIHRPAASLNSLVSVIHHLDMINKDDILSIFRQRKDPLYDLEAALIIALTPNIQALALNFESEFRFPPDGLRDPGDMSLPSPALQLVLFAARGVPCGQVHRFEHLRKLKLNMSNISVNSISSVLRLKSLVDLTLTLTNYKIPWSDNIPWGCPPKESSVKTIRLEAFSVDVPSIVNLIASCRSLEGFALCASRTRLERTNPFPNYALLLRELQQRHPELQNLFIDDGRRMDDGSDEDSSMDESDEDSHMDQTDRAARARLGSLEKFRDLKYLHAPLELLIGLDNGYTTPLSSLLPSKLETLILTKGEMTNSQNKEFGRKFCDYHVQSVLTALQTQALPLKAVGILYKTDFRYPDAYTGYAITPKDLARMEDVHFNFYEFTRAFQQCGIHFDYEIRVDHELAYDRLISVRRIHGDAVADEYSGHLTSTCRRLPHYKIQGFEVPRFLDSEANWYEHF</sequence>
<proteinExistence type="predicted"/>
<evidence type="ECO:0000256" key="1">
    <source>
        <dbReference type="SAM" id="MobiDB-lite"/>
    </source>
</evidence>
<feature type="region of interest" description="Disordered" evidence="1">
    <location>
        <begin position="324"/>
        <end position="353"/>
    </location>
</feature>
<reference evidence="3" key="1">
    <citation type="journal article" date="2020" name="Stud. Mycol.">
        <title>101 Dothideomycetes genomes: a test case for predicting lifestyles and emergence of pathogens.</title>
        <authorList>
            <person name="Haridas S."/>
            <person name="Albert R."/>
            <person name="Binder M."/>
            <person name="Bloem J."/>
            <person name="Labutti K."/>
            <person name="Salamov A."/>
            <person name="Andreopoulos B."/>
            <person name="Baker S."/>
            <person name="Barry K."/>
            <person name="Bills G."/>
            <person name="Bluhm B."/>
            <person name="Cannon C."/>
            <person name="Castanera R."/>
            <person name="Culley D."/>
            <person name="Daum C."/>
            <person name="Ezra D."/>
            <person name="Gonzalez J."/>
            <person name="Henrissat B."/>
            <person name="Kuo A."/>
            <person name="Liang C."/>
            <person name="Lipzen A."/>
            <person name="Lutzoni F."/>
            <person name="Magnuson J."/>
            <person name="Mondo S."/>
            <person name="Nolan M."/>
            <person name="Ohm R."/>
            <person name="Pangilinan J."/>
            <person name="Park H.-J."/>
            <person name="Ramirez L."/>
            <person name="Alfaro M."/>
            <person name="Sun H."/>
            <person name="Tritt A."/>
            <person name="Yoshinaga Y."/>
            <person name="Zwiers L.-H."/>
            <person name="Turgeon B."/>
            <person name="Goodwin S."/>
            <person name="Spatafora J."/>
            <person name="Crous P."/>
            <person name="Grigoriev I."/>
        </authorList>
    </citation>
    <scope>NUCLEOTIDE SEQUENCE</scope>
    <source>
        <strain evidence="3">CBS 107.79</strain>
    </source>
</reference>
<protein>
    <recommendedName>
        <fullName evidence="2">F-box domain-containing protein</fullName>
    </recommendedName>
</protein>
<dbReference type="Pfam" id="PF12937">
    <property type="entry name" value="F-box-like"/>
    <property type="match status" value="1"/>
</dbReference>
<feature type="compositionally biased region" description="Acidic residues" evidence="1">
    <location>
        <begin position="334"/>
        <end position="346"/>
    </location>
</feature>